<protein>
    <submittedName>
        <fullName evidence="2">Benzoate/H(+) symporter BenE family transporter</fullName>
    </submittedName>
</protein>
<evidence type="ECO:0000313" key="3">
    <source>
        <dbReference type="Proteomes" id="UP001519887"/>
    </source>
</evidence>
<evidence type="ECO:0000256" key="1">
    <source>
        <dbReference type="SAM" id="Phobius"/>
    </source>
</evidence>
<dbReference type="Pfam" id="PF03594">
    <property type="entry name" value="BenE"/>
    <property type="match status" value="1"/>
</dbReference>
<comment type="caution">
    <text evidence="2">The sequence shown here is derived from an EMBL/GenBank/DDBJ whole genome shotgun (WGS) entry which is preliminary data.</text>
</comment>
<feature type="non-terminal residue" evidence="2">
    <location>
        <position position="301"/>
    </location>
</feature>
<keyword evidence="1" id="KW-0472">Membrane</keyword>
<reference evidence="2 3" key="1">
    <citation type="submission" date="2021-07" db="EMBL/GenBank/DDBJ databases">
        <title>Paenibacillus radiodurans sp. nov., isolated from the southeastern edge of Tengger Desert.</title>
        <authorList>
            <person name="Zhang G."/>
        </authorList>
    </citation>
    <scope>NUCLEOTIDE SEQUENCE [LARGE SCALE GENOMIC DNA]</scope>
    <source>
        <strain evidence="2 3">CCM 7311</strain>
    </source>
</reference>
<proteinExistence type="predicted"/>
<feature type="transmembrane region" description="Helical" evidence="1">
    <location>
        <begin position="55"/>
        <end position="77"/>
    </location>
</feature>
<dbReference type="PANTHER" id="PTHR30199:SF0">
    <property type="entry name" value="INNER MEMBRANE PROTEIN YDCO"/>
    <property type="match status" value="1"/>
</dbReference>
<feature type="transmembrane region" description="Helical" evidence="1">
    <location>
        <begin position="21"/>
        <end position="43"/>
    </location>
</feature>
<feature type="transmembrane region" description="Helical" evidence="1">
    <location>
        <begin position="223"/>
        <end position="246"/>
    </location>
</feature>
<organism evidence="2 3">
    <name type="scientific">Paenibacillus sepulcri</name>
    <dbReference type="NCBI Taxonomy" id="359917"/>
    <lineage>
        <taxon>Bacteria</taxon>
        <taxon>Bacillati</taxon>
        <taxon>Bacillota</taxon>
        <taxon>Bacilli</taxon>
        <taxon>Bacillales</taxon>
        <taxon>Paenibacillaceae</taxon>
        <taxon>Paenibacillus</taxon>
    </lineage>
</organism>
<dbReference type="PANTHER" id="PTHR30199">
    <property type="entry name" value="MFS FAMILY TRANSPORTER, PREDICTED SUBSTRATE BENZOATE"/>
    <property type="match status" value="1"/>
</dbReference>
<dbReference type="EMBL" id="JAHZIK010000057">
    <property type="protein sequence ID" value="MBW7453281.1"/>
    <property type="molecule type" value="Genomic_DNA"/>
</dbReference>
<keyword evidence="1" id="KW-1133">Transmembrane helix</keyword>
<name>A0ABS7BX96_9BACL</name>
<keyword evidence="3" id="KW-1185">Reference proteome</keyword>
<evidence type="ECO:0000313" key="2">
    <source>
        <dbReference type="EMBL" id="MBW7453281.1"/>
    </source>
</evidence>
<dbReference type="Proteomes" id="UP001519887">
    <property type="component" value="Unassembled WGS sequence"/>
</dbReference>
<feature type="transmembrane region" description="Helical" evidence="1">
    <location>
        <begin position="108"/>
        <end position="129"/>
    </location>
</feature>
<feature type="transmembrane region" description="Helical" evidence="1">
    <location>
        <begin position="136"/>
        <end position="153"/>
    </location>
</feature>
<feature type="transmembrane region" description="Helical" evidence="1">
    <location>
        <begin position="258"/>
        <end position="275"/>
    </location>
</feature>
<keyword evidence="1" id="KW-0812">Transmembrane</keyword>
<dbReference type="InterPro" id="IPR004711">
    <property type="entry name" value="Benzoate_Transporter"/>
</dbReference>
<sequence>MQMQSADNSSKPISAVSSIKPALVSGTISASLACTGAAVLILTTASGAGFSRGELIAWFFAAYVFGGLLNLLLSVFYRLPFGGVHSIAVVTYMSTVINRFTLSELTGGYLMAGLIIFLLGWSGWFGKLLTHLPKPLLDAMLAGLMLHYVINMFSAVRDSPLVSMMSMIGFLLAYRFRTHVPPLLGAIVFGGLALGFGTPLPALSLPDFIAPSLFLPSFTLQGVISISIPVAILILSNDVAVGLAALQKQGYRPPMDRTLLMTGIATTAASFFGAHSANIGGMMTVICSSDEAGPHDRRYLA</sequence>
<feature type="transmembrane region" description="Helical" evidence="1">
    <location>
        <begin position="183"/>
        <end position="203"/>
    </location>
</feature>
<accession>A0ABS7BX96</accession>
<gene>
    <name evidence="2" type="ORF">K0U00_04440</name>
</gene>